<protein>
    <recommendedName>
        <fullName evidence="2">BAH domain-containing protein</fullName>
    </recommendedName>
</protein>
<evidence type="ECO:0000313" key="3">
    <source>
        <dbReference type="EMBL" id="OQR95055.1"/>
    </source>
</evidence>
<dbReference type="GO" id="GO:0003682">
    <property type="term" value="F:chromatin binding"/>
    <property type="evidence" value="ECO:0007669"/>
    <property type="project" value="InterPro"/>
</dbReference>
<proteinExistence type="predicted"/>
<name>A0A1V9ZAN8_ACHHY</name>
<dbReference type="SMART" id="SM00439">
    <property type="entry name" value="BAH"/>
    <property type="match status" value="1"/>
</dbReference>
<dbReference type="SUPFAM" id="SSF82061">
    <property type="entry name" value="BAH domain"/>
    <property type="match status" value="1"/>
</dbReference>
<evidence type="ECO:0000256" key="1">
    <source>
        <dbReference type="SAM" id="MobiDB-lite"/>
    </source>
</evidence>
<dbReference type="OrthoDB" id="66189at2759"/>
<evidence type="ECO:0000259" key="2">
    <source>
        <dbReference type="PROSITE" id="PS51038"/>
    </source>
</evidence>
<dbReference type="AlphaFoldDB" id="A0A1V9ZAN8"/>
<dbReference type="Gene3D" id="2.30.30.490">
    <property type="match status" value="1"/>
</dbReference>
<evidence type="ECO:0000313" key="4">
    <source>
        <dbReference type="Proteomes" id="UP000243579"/>
    </source>
</evidence>
<dbReference type="PROSITE" id="PS51038">
    <property type="entry name" value="BAH"/>
    <property type="match status" value="1"/>
</dbReference>
<organism evidence="3 4">
    <name type="scientific">Achlya hypogyna</name>
    <name type="common">Oomycete</name>
    <name type="synonym">Protoachlya hypogyna</name>
    <dbReference type="NCBI Taxonomy" id="1202772"/>
    <lineage>
        <taxon>Eukaryota</taxon>
        <taxon>Sar</taxon>
        <taxon>Stramenopiles</taxon>
        <taxon>Oomycota</taxon>
        <taxon>Saprolegniomycetes</taxon>
        <taxon>Saprolegniales</taxon>
        <taxon>Achlyaceae</taxon>
        <taxon>Achlya</taxon>
    </lineage>
</organism>
<keyword evidence="4" id="KW-1185">Reference proteome</keyword>
<dbReference type="EMBL" id="JNBR01000337">
    <property type="protein sequence ID" value="OQR95055.1"/>
    <property type="molecule type" value="Genomic_DNA"/>
</dbReference>
<dbReference type="InterPro" id="IPR043151">
    <property type="entry name" value="BAH_sf"/>
</dbReference>
<gene>
    <name evidence="3" type="ORF">ACHHYP_00463</name>
</gene>
<reference evidence="3 4" key="1">
    <citation type="journal article" date="2014" name="Genome Biol. Evol.">
        <title>The secreted proteins of Achlya hypogyna and Thraustotheca clavata identify the ancestral oomycete secretome and reveal gene acquisitions by horizontal gene transfer.</title>
        <authorList>
            <person name="Misner I."/>
            <person name="Blouin N."/>
            <person name="Leonard G."/>
            <person name="Richards T.A."/>
            <person name="Lane C.E."/>
        </authorList>
    </citation>
    <scope>NUCLEOTIDE SEQUENCE [LARGE SCALE GENOMIC DNA]</scope>
    <source>
        <strain evidence="3 4">ATCC 48635</strain>
    </source>
</reference>
<dbReference type="Proteomes" id="UP000243579">
    <property type="component" value="Unassembled WGS sequence"/>
</dbReference>
<dbReference type="InterPro" id="IPR001025">
    <property type="entry name" value="BAH_dom"/>
</dbReference>
<dbReference type="Pfam" id="PF01426">
    <property type="entry name" value="BAH"/>
    <property type="match status" value="1"/>
</dbReference>
<comment type="caution">
    <text evidence="3">The sequence shown here is derived from an EMBL/GenBank/DDBJ whole genome shotgun (WGS) entry which is preliminary data.</text>
</comment>
<feature type="region of interest" description="Disordered" evidence="1">
    <location>
        <begin position="30"/>
        <end position="65"/>
    </location>
</feature>
<dbReference type="CDD" id="cd04370">
    <property type="entry name" value="BAH"/>
    <property type="match status" value="1"/>
</dbReference>
<accession>A0A1V9ZAN8</accession>
<dbReference type="PANTHER" id="PTHR46364">
    <property type="entry name" value="OS08G0421900 PROTEIN"/>
    <property type="match status" value="1"/>
</dbReference>
<sequence>MDESTGTRRRLPREARNVANYAYDSPAYLDTVDRRSKRSKPNVVDRPAAGRRRASSDSDTSEDDDKKIAVGDCVIVDSSMDYDYIALVCGLQYSTQDPEKAVTFIGQWFYRPEDIAASVLEKMGTPVLHNEVFLSTQKDRNSLENVREKCKIVSALDYQDRLNVIRQGHELDTDDDERTFICRFRYNPENRVRPFKALKEGEIRFSSVGEANVGDEFQVGALPPVDPGLRERYLAECADRPHPRAEHIWSPATMEAHAFLFKKYLSMVDIVRFGVGNVVKTYRKACASCAVAAHVRGVVFAYNDDDSVGLCTSDGVNLVRAKKSDLTSVLTDDRVMHHFHAAKCNVTQAIHACTAEYMALQTTERQLFRREVELNCNFSKVSLS</sequence>
<feature type="domain" description="BAH" evidence="2">
    <location>
        <begin position="66"/>
        <end position="197"/>
    </location>
</feature>
<dbReference type="STRING" id="1202772.A0A1V9ZAN8"/>